<accession>A0A1D7U1D8</accession>
<name>A0A1D7U1D8_9HYPH</name>
<reference evidence="1 2" key="1">
    <citation type="journal article" date="2015" name="Antonie Van Leeuwenhoek">
        <title>Bosea vaviloviae sp. nov., a new species of slow-growing rhizobia isolated from nodules of the relict species Vavilovia formosa (Stev.) Fed.</title>
        <authorList>
            <person name="Safronova V.I."/>
            <person name="Kuznetsova I.G."/>
            <person name="Sazanova A.L."/>
            <person name="Kimeklis A.K."/>
            <person name="Belimov A.A."/>
            <person name="Andronov E.E."/>
            <person name="Pinaev A.G."/>
            <person name="Chizhevskaya E.P."/>
            <person name="Pukhaev A.R."/>
            <person name="Popov K.P."/>
            <person name="Willems A."/>
            <person name="Tikhonovich I.A."/>
        </authorList>
    </citation>
    <scope>NUCLEOTIDE SEQUENCE [LARGE SCALE GENOMIC DNA]</scope>
    <source>
        <strain evidence="1 2">Vaf18</strain>
    </source>
</reference>
<sequence length="95" mass="11091">MPATLLIDEKIVLPDGCIEQIRVWLLPQANPERPHRLKYSLFYGRPGERIIGYDNEWGKGDHRHYRGVEEAYVFKTLEALLIDFQADVAAERKRP</sequence>
<dbReference type="InterPro" id="IPR045397">
    <property type="entry name" value="TumE-like"/>
</dbReference>
<dbReference type="EMBL" id="CP017147">
    <property type="protein sequence ID" value="AOO81189.1"/>
    <property type="molecule type" value="Genomic_DNA"/>
</dbReference>
<dbReference type="RefSeq" id="WP_069690403.1">
    <property type="nucleotide sequence ID" value="NZ_CP017147.1"/>
</dbReference>
<protein>
    <submittedName>
        <fullName evidence="1">Uncharacterized protein</fullName>
    </submittedName>
</protein>
<organism evidence="1 2">
    <name type="scientific">Bosea vaviloviae</name>
    <dbReference type="NCBI Taxonomy" id="1526658"/>
    <lineage>
        <taxon>Bacteria</taxon>
        <taxon>Pseudomonadati</taxon>
        <taxon>Pseudomonadota</taxon>
        <taxon>Alphaproteobacteria</taxon>
        <taxon>Hyphomicrobiales</taxon>
        <taxon>Boseaceae</taxon>
        <taxon>Bosea</taxon>
    </lineage>
</organism>
<gene>
    <name evidence="1" type="ORF">BHK69_12580</name>
</gene>
<dbReference type="OrthoDB" id="7451512at2"/>
<proteinExistence type="predicted"/>
<keyword evidence="2" id="KW-1185">Reference proteome</keyword>
<dbReference type="KEGG" id="bvv:BHK69_12580"/>
<dbReference type="STRING" id="1526658.BHK69_12580"/>
<dbReference type="Proteomes" id="UP000094969">
    <property type="component" value="Chromosome"/>
</dbReference>
<evidence type="ECO:0000313" key="1">
    <source>
        <dbReference type="EMBL" id="AOO81189.1"/>
    </source>
</evidence>
<evidence type="ECO:0000313" key="2">
    <source>
        <dbReference type="Proteomes" id="UP000094969"/>
    </source>
</evidence>
<dbReference type="Pfam" id="PF20126">
    <property type="entry name" value="TumE"/>
    <property type="match status" value="1"/>
</dbReference>
<dbReference type="AlphaFoldDB" id="A0A1D7U1D8"/>